<reference evidence="1 2" key="1">
    <citation type="submission" date="2016-02" db="EMBL/GenBank/DDBJ databases">
        <title>Genome analysis of coral dinoflagellate symbionts highlights evolutionary adaptations to a symbiotic lifestyle.</title>
        <authorList>
            <person name="Aranda M."/>
            <person name="Li Y."/>
            <person name="Liew Y.J."/>
            <person name="Baumgarten S."/>
            <person name="Simakov O."/>
            <person name="Wilson M."/>
            <person name="Piel J."/>
            <person name="Ashoor H."/>
            <person name="Bougouffa S."/>
            <person name="Bajic V.B."/>
            <person name="Ryu T."/>
            <person name="Ravasi T."/>
            <person name="Bayer T."/>
            <person name="Micklem G."/>
            <person name="Kim H."/>
            <person name="Bhak J."/>
            <person name="Lajeunesse T.C."/>
            <person name="Voolstra C.R."/>
        </authorList>
    </citation>
    <scope>NUCLEOTIDE SEQUENCE [LARGE SCALE GENOMIC DNA]</scope>
    <source>
        <strain evidence="1 2">CCMP2467</strain>
    </source>
</reference>
<evidence type="ECO:0000313" key="2">
    <source>
        <dbReference type="Proteomes" id="UP000186817"/>
    </source>
</evidence>
<dbReference type="Proteomes" id="UP000186817">
    <property type="component" value="Unassembled WGS sequence"/>
</dbReference>
<organism evidence="1 2">
    <name type="scientific">Symbiodinium microadriaticum</name>
    <name type="common">Dinoflagellate</name>
    <name type="synonym">Zooxanthella microadriatica</name>
    <dbReference type="NCBI Taxonomy" id="2951"/>
    <lineage>
        <taxon>Eukaryota</taxon>
        <taxon>Sar</taxon>
        <taxon>Alveolata</taxon>
        <taxon>Dinophyceae</taxon>
        <taxon>Suessiales</taxon>
        <taxon>Symbiodiniaceae</taxon>
        <taxon>Symbiodinium</taxon>
    </lineage>
</organism>
<dbReference type="EMBL" id="LSRX01000173">
    <property type="protein sequence ID" value="OLQ05877.1"/>
    <property type="molecule type" value="Genomic_DNA"/>
</dbReference>
<proteinExistence type="predicted"/>
<keyword evidence="2" id="KW-1185">Reference proteome</keyword>
<gene>
    <name evidence="1" type="ORF">AK812_SmicGene10920</name>
</gene>
<dbReference type="AlphaFoldDB" id="A0A1Q9EES6"/>
<protein>
    <submittedName>
        <fullName evidence="1">Uncharacterized protein</fullName>
    </submittedName>
</protein>
<evidence type="ECO:0000313" key="1">
    <source>
        <dbReference type="EMBL" id="OLQ05877.1"/>
    </source>
</evidence>
<sequence>MFQISGIRCGAFVTFMVIAVIDDDRSQADPDSVHHLAAPALHGERRLANDKLHQGGGKRVPLKRVNQPAMRRLTCWDSHGTLGPRIPSGGALQYQ</sequence>
<accession>A0A1Q9EES6</accession>
<name>A0A1Q9EES6_SYMMI</name>
<comment type="caution">
    <text evidence="1">The sequence shown here is derived from an EMBL/GenBank/DDBJ whole genome shotgun (WGS) entry which is preliminary data.</text>
</comment>